<sequence length="72" mass="8798">MVETTNLTLLAFSRLIYTLFFGALLWFHRFINLFCRRDGFSKLKVLNENRIKIKNEKNEKFVYDIFHSIFLY</sequence>
<dbReference type="AlphaFoldDB" id="A0A0E3QLX8"/>
<dbReference type="KEGG" id="mbw:MSBRW_2016"/>
<name>A0A0E3QLX8_METBA</name>
<evidence type="ECO:0000313" key="2">
    <source>
        <dbReference type="EMBL" id="AKB51269.1"/>
    </source>
</evidence>
<evidence type="ECO:0000313" key="3">
    <source>
        <dbReference type="Proteomes" id="UP000033038"/>
    </source>
</evidence>
<dbReference type="PATRIC" id="fig|1434109.4.peg.2590"/>
<keyword evidence="1" id="KW-0812">Transmembrane</keyword>
<keyword evidence="1" id="KW-0472">Membrane</keyword>
<organism evidence="2 3">
    <name type="scientific">Methanosarcina barkeri str. Wiesmoor</name>
    <dbReference type="NCBI Taxonomy" id="1434109"/>
    <lineage>
        <taxon>Archaea</taxon>
        <taxon>Methanobacteriati</taxon>
        <taxon>Methanobacteriota</taxon>
        <taxon>Stenosarchaea group</taxon>
        <taxon>Methanomicrobia</taxon>
        <taxon>Methanosarcinales</taxon>
        <taxon>Methanosarcinaceae</taxon>
        <taxon>Methanosarcina</taxon>
    </lineage>
</organism>
<evidence type="ECO:0000256" key="1">
    <source>
        <dbReference type="SAM" id="Phobius"/>
    </source>
</evidence>
<accession>A0A0E3QLX8</accession>
<dbReference type="HOGENOM" id="CLU_2712792_0_0_2"/>
<reference evidence="2 3" key="1">
    <citation type="submission" date="2014-07" db="EMBL/GenBank/DDBJ databases">
        <title>Methanogenic archaea and the global carbon cycle.</title>
        <authorList>
            <person name="Henriksen J.R."/>
            <person name="Luke J."/>
            <person name="Reinhart S."/>
            <person name="Benedict M.N."/>
            <person name="Youngblut N.D."/>
            <person name="Metcalf M.E."/>
            <person name="Whitaker R.J."/>
            <person name="Metcalf W.W."/>
        </authorList>
    </citation>
    <scope>NUCLEOTIDE SEQUENCE [LARGE SCALE GENOMIC DNA]</scope>
    <source>
        <strain evidence="2 3">Wiesmoor</strain>
    </source>
</reference>
<dbReference type="EMBL" id="CP009526">
    <property type="protein sequence ID" value="AKB51269.1"/>
    <property type="molecule type" value="Genomic_DNA"/>
</dbReference>
<keyword evidence="1" id="KW-1133">Transmembrane helix</keyword>
<feature type="transmembrane region" description="Helical" evidence="1">
    <location>
        <begin position="6"/>
        <end position="27"/>
    </location>
</feature>
<protein>
    <submittedName>
        <fullName evidence="2">Uncharacterized protein</fullName>
    </submittedName>
</protein>
<proteinExistence type="predicted"/>
<dbReference type="Proteomes" id="UP000033038">
    <property type="component" value="Chromosome"/>
</dbReference>
<gene>
    <name evidence="2" type="ORF">MSBRW_2016</name>
</gene>